<protein>
    <submittedName>
        <fullName evidence="1">Uncharacterized protein</fullName>
    </submittedName>
</protein>
<proteinExistence type="predicted"/>
<organism evidence="1 2">
    <name type="scientific">Agrobacterium larrymoorei</name>
    <dbReference type="NCBI Taxonomy" id="160699"/>
    <lineage>
        <taxon>Bacteria</taxon>
        <taxon>Pseudomonadati</taxon>
        <taxon>Pseudomonadota</taxon>
        <taxon>Alphaproteobacteria</taxon>
        <taxon>Hyphomicrobiales</taxon>
        <taxon>Rhizobiaceae</taxon>
        <taxon>Rhizobium/Agrobacterium group</taxon>
        <taxon>Agrobacterium</taxon>
    </lineage>
</organism>
<gene>
    <name evidence="1" type="ORF">QE408_000738</name>
</gene>
<keyword evidence="2" id="KW-1185">Reference proteome</keyword>
<dbReference type="EMBL" id="JAUTBL010000001">
    <property type="protein sequence ID" value="MDQ1183616.1"/>
    <property type="molecule type" value="Genomic_DNA"/>
</dbReference>
<name>A0ABU0UFA1_9HYPH</name>
<sequence length="81" mass="9339">MPDQAFLQHLPEIGTDYRADDAKNWWQIARSLLAIKSLHRTRESWSSEAGIFRLQNEPYATYPKVMPGATAVSTQMLFVWV</sequence>
<accession>A0ABU0UFA1</accession>
<evidence type="ECO:0000313" key="1">
    <source>
        <dbReference type="EMBL" id="MDQ1183616.1"/>
    </source>
</evidence>
<evidence type="ECO:0000313" key="2">
    <source>
        <dbReference type="Proteomes" id="UP001224781"/>
    </source>
</evidence>
<dbReference type="Proteomes" id="UP001224781">
    <property type="component" value="Unassembled WGS sequence"/>
</dbReference>
<reference evidence="1 2" key="1">
    <citation type="submission" date="2023-07" db="EMBL/GenBank/DDBJ databases">
        <title>Functional and genomic diversity of the sorghum phyllosphere microbiome.</title>
        <authorList>
            <person name="Shade A."/>
        </authorList>
    </citation>
    <scope>NUCLEOTIDE SEQUENCE [LARGE SCALE GENOMIC DNA]</scope>
    <source>
        <strain evidence="1 2">SORGH_AS_1126</strain>
    </source>
</reference>
<comment type="caution">
    <text evidence="1">The sequence shown here is derived from an EMBL/GenBank/DDBJ whole genome shotgun (WGS) entry which is preliminary data.</text>
</comment>